<organism evidence="1">
    <name type="scientific">marine sediment metagenome</name>
    <dbReference type="NCBI Taxonomy" id="412755"/>
    <lineage>
        <taxon>unclassified sequences</taxon>
        <taxon>metagenomes</taxon>
        <taxon>ecological metagenomes</taxon>
    </lineage>
</organism>
<accession>A0A0F9SZ89</accession>
<reference evidence="1" key="1">
    <citation type="journal article" date="2015" name="Nature">
        <title>Complex archaea that bridge the gap between prokaryotes and eukaryotes.</title>
        <authorList>
            <person name="Spang A."/>
            <person name="Saw J.H."/>
            <person name="Jorgensen S.L."/>
            <person name="Zaremba-Niedzwiedzka K."/>
            <person name="Martijn J."/>
            <person name="Lind A.E."/>
            <person name="van Eijk R."/>
            <person name="Schleper C."/>
            <person name="Guy L."/>
            <person name="Ettema T.J."/>
        </authorList>
    </citation>
    <scope>NUCLEOTIDE SEQUENCE</scope>
</reference>
<comment type="caution">
    <text evidence="1">The sequence shown here is derived from an EMBL/GenBank/DDBJ whole genome shotgun (WGS) entry which is preliminary data.</text>
</comment>
<gene>
    <name evidence="1" type="ORF">LCGC14_0792540</name>
</gene>
<evidence type="ECO:0000313" key="1">
    <source>
        <dbReference type="EMBL" id="KKN34573.1"/>
    </source>
</evidence>
<dbReference type="EMBL" id="LAZR01002097">
    <property type="protein sequence ID" value="KKN34573.1"/>
    <property type="molecule type" value="Genomic_DNA"/>
</dbReference>
<protein>
    <submittedName>
        <fullName evidence="1">Uncharacterized protein</fullName>
    </submittedName>
</protein>
<dbReference type="AlphaFoldDB" id="A0A0F9SZ89"/>
<sequence>MNAHRYHEVVIRQTGIGAVVLYRSTQKAGADIFRKLVGNRKFMGEQLFQQEVTCFKAKRTGILERFVFDKAA</sequence>
<name>A0A0F9SZ89_9ZZZZ</name>
<proteinExistence type="predicted"/>